<comment type="caution">
    <text evidence="2">The sequence shown here is derived from an EMBL/GenBank/DDBJ whole genome shotgun (WGS) entry which is preliminary data.</text>
</comment>
<reference evidence="2 3" key="1">
    <citation type="journal article" date="2016" name="Nat. Commun.">
        <title>Thousands of microbial genomes shed light on interconnected biogeochemical processes in an aquifer system.</title>
        <authorList>
            <person name="Anantharaman K."/>
            <person name="Brown C.T."/>
            <person name="Hug L.A."/>
            <person name="Sharon I."/>
            <person name="Castelle C.J."/>
            <person name="Probst A.J."/>
            <person name="Thomas B.C."/>
            <person name="Singh A."/>
            <person name="Wilkins M.J."/>
            <person name="Karaoz U."/>
            <person name="Brodie E.L."/>
            <person name="Williams K.H."/>
            <person name="Hubbard S.S."/>
            <person name="Banfield J.F."/>
        </authorList>
    </citation>
    <scope>NUCLEOTIDE SEQUENCE [LARGE SCALE GENOMIC DNA]</scope>
</reference>
<organism evidence="2 3">
    <name type="scientific">Candidatus Woesebacteria bacterium RIFCSPHIGHO2_01_FULL_41_10</name>
    <dbReference type="NCBI Taxonomy" id="1802500"/>
    <lineage>
        <taxon>Bacteria</taxon>
        <taxon>Candidatus Woeseibacteriota</taxon>
    </lineage>
</organism>
<evidence type="ECO:0000256" key="1">
    <source>
        <dbReference type="SAM" id="MobiDB-lite"/>
    </source>
</evidence>
<sequence>MSENKVEATEKSPGDLARERAAKPGYEFLTNYSKETPPGKDHWLKGLKFTDPSVEDLIMEEPAFNDEGEQINYMRAAYVRRKPQDK</sequence>
<evidence type="ECO:0000313" key="2">
    <source>
        <dbReference type="EMBL" id="OGM28457.1"/>
    </source>
</evidence>
<accession>A0A1F7YME5</accession>
<dbReference type="Proteomes" id="UP000177263">
    <property type="component" value="Unassembled WGS sequence"/>
</dbReference>
<feature type="region of interest" description="Disordered" evidence="1">
    <location>
        <begin position="1"/>
        <end position="21"/>
    </location>
</feature>
<evidence type="ECO:0000313" key="3">
    <source>
        <dbReference type="Proteomes" id="UP000177263"/>
    </source>
</evidence>
<dbReference type="EMBL" id="MGGM01000030">
    <property type="protein sequence ID" value="OGM28457.1"/>
    <property type="molecule type" value="Genomic_DNA"/>
</dbReference>
<proteinExistence type="predicted"/>
<protein>
    <submittedName>
        <fullName evidence="2">Uncharacterized protein</fullName>
    </submittedName>
</protein>
<dbReference type="AlphaFoldDB" id="A0A1F7YME5"/>
<name>A0A1F7YME5_9BACT</name>
<dbReference type="STRING" id="1802500.A2801_00875"/>
<gene>
    <name evidence="2" type="ORF">A2801_00875</name>
</gene>